<reference evidence="4 5" key="1">
    <citation type="journal article" date="2016" name="Nat. Commun.">
        <title>Thousands of microbial genomes shed light on interconnected biogeochemical processes in an aquifer system.</title>
        <authorList>
            <person name="Anantharaman K."/>
            <person name="Brown C.T."/>
            <person name="Hug L.A."/>
            <person name="Sharon I."/>
            <person name="Castelle C.J."/>
            <person name="Probst A.J."/>
            <person name="Thomas B.C."/>
            <person name="Singh A."/>
            <person name="Wilkins M.J."/>
            <person name="Karaoz U."/>
            <person name="Brodie E.L."/>
            <person name="Williams K.H."/>
            <person name="Hubbard S.S."/>
            <person name="Banfield J.F."/>
        </authorList>
    </citation>
    <scope>NUCLEOTIDE SEQUENCE [LARGE SCALE GENOMIC DNA]</scope>
</reference>
<evidence type="ECO:0000313" key="5">
    <source>
        <dbReference type="Proteomes" id="UP000176992"/>
    </source>
</evidence>
<gene>
    <name evidence="4" type="ORF">A2Z86_12170</name>
</gene>
<dbReference type="EMBL" id="MFIV01000105">
    <property type="protein sequence ID" value="OGF98432.1"/>
    <property type="molecule type" value="Genomic_DNA"/>
</dbReference>
<evidence type="ECO:0000256" key="2">
    <source>
        <dbReference type="RuleBase" id="RU003749"/>
    </source>
</evidence>
<organism evidence="4 5">
    <name type="scientific">Candidatus Glassbacteria bacterium GWA2_58_10</name>
    <dbReference type="NCBI Taxonomy" id="1817865"/>
    <lineage>
        <taxon>Bacteria</taxon>
        <taxon>Candidatus Glassiibacteriota</taxon>
    </lineage>
</organism>
<dbReference type="NCBIfam" id="TIGR00377">
    <property type="entry name" value="ant_ant_sig"/>
    <property type="match status" value="1"/>
</dbReference>
<evidence type="ECO:0000259" key="3">
    <source>
        <dbReference type="PROSITE" id="PS50801"/>
    </source>
</evidence>
<dbReference type="Proteomes" id="UP000176992">
    <property type="component" value="Unassembled WGS sequence"/>
</dbReference>
<feature type="domain" description="STAS" evidence="3">
    <location>
        <begin position="1"/>
        <end position="110"/>
    </location>
</feature>
<sequence length="121" mass="13796">MTITTHEIDDIAVAEVKGQINFQNTQTLKDLFCELEAKNHKAIVVDLKETEYIDGFGLSVLVNISRNVYKGGGRLSLTSLNRELQRIFSKTKLDRWFDIYETQEEACRSLLKNRSKAAKTA</sequence>
<dbReference type="InterPro" id="IPR002645">
    <property type="entry name" value="STAS_dom"/>
</dbReference>
<name>A0A1F5YEF8_9BACT</name>
<dbReference type="Pfam" id="PF01740">
    <property type="entry name" value="STAS"/>
    <property type="match status" value="1"/>
</dbReference>
<dbReference type="SUPFAM" id="SSF52091">
    <property type="entry name" value="SpoIIaa-like"/>
    <property type="match status" value="1"/>
</dbReference>
<dbReference type="InterPro" id="IPR036513">
    <property type="entry name" value="STAS_dom_sf"/>
</dbReference>
<proteinExistence type="inferred from homology"/>
<dbReference type="PROSITE" id="PS50801">
    <property type="entry name" value="STAS"/>
    <property type="match status" value="1"/>
</dbReference>
<dbReference type="InterPro" id="IPR003658">
    <property type="entry name" value="Anti-sigma_ant"/>
</dbReference>
<evidence type="ECO:0000256" key="1">
    <source>
        <dbReference type="ARBA" id="ARBA00009013"/>
    </source>
</evidence>
<dbReference type="PANTHER" id="PTHR33495">
    <property type="entry name" value="ANTI-SIGMA FACTOR ANTAGONIST TM_1081-RELATED-RELATED"/>
    <property type="match status" value="1"/>
</dbReference>
<dbReference type="Gene3D" id="3.30.750.24">
    <property type="entry name" value="STAS domain"/>
    <property type="match status" value="1"/>
</dbReference>
<dbReference type="AlphaFoldDB" id="A0A1F5YEF8"/>
<evidence type="ECO:0000313" key="4">
    <source>
        <dbReference type="EMBL" id="OGF98432.1"/>
    </source>
</evidence>
<comment type="similarity">
    <text evidence="1 2">Belongs to the anti-sigma-factor antagonist family.</text>
</comment>
<comment type="caution">
    <text evidence="4">The sequence shown here is derived from an EMBL/GenBank/DDBJ whole genome shotgun (WGS) entry which is preliminary data.</text>
</comment>
<protein>
    <recommendedName>
        <fullName evidence="2">Anti-sigma factor antagonist</fullName>
    </recommendedName>
</protein>
<dbReference type="CDD" id="cd07043">
    <property type="entry name" value="STAS_anti-anti-sigma_factors"/>
    <property type="match status" value="1"/>
</dbReference>
<dbReference type="GO" id="GO:0043856">
    <property type="term" value="F:anti-sigma factor antagonist activity"/>
    <property type="evidence" value="ECO:0007669"/>
    <property type="project" value="InterPro"/>
</dbReference>
<accession>A0A1F5YEF8</accession>